<dbReference type="Gene3D" id="3.40.190.10">
    <property type="entry name" value="Periplasmic binding protein-like II"/>
    <property type="match status" value="1"/>
</dbReference>
<dbReference type="AlphaFoldDB" id="A0A7W5AT54"/>
<dbReference type="Proteomes" id="UP000570361">
    <property type="component" value="Unassembled WGS sequence"/>
</dbReference>
<keyword evidence="4" id="KW-1185">Reference proteome</keyword>
<sequence length="471" mass="51847">MEKRKGLLSIAAVTMASVLVLSGCGSNNEGGNAASNGGNAAESGASNSGASNSGKVEKKELTFMFRGGTDEQKAYTKVVEKFEADHPGVDVKIVVTAADQYATKLKAAITGKKVPDVFYYNYGDLRAYVNSGVLMDITQYVEGNSNVDITQVWDKGVNLYRYDGQVVGQGQLYGLPKDLGPFALGYNKTMFEKAGIPLPDKDKPYTFDEFIEVNKKLTQDTNGDGKADQYGTGFNVNWSLQSFVWSNGADWIDETGTKVTIDDPKFAEALQYFADMQNVHKITPSIEDAQTLDTYQRWMKGELAFFPVGPWDMPTYEKLPFDYDLIPYPVGSTGKTATWVGSLGIGVSNNTKFPQEAAELVTYLTASQEGMQMLVDAKVQIPNLKDMAATWAADTATKPANKQEFLDIVNDYGRSLPGERTYNAEWYNLFFTDIQPVLDGKVTAAEYVKSEQPKMQKLLDKANEAEEKSKK</sequence>
<dbReference type="PANTHER" id="PTHR43649">
    <property type="entry name" value="ARABINOSE-BINDING PROTEIN-RELATED"/>
    <property type="match status" value="1"/>
</dbReference>
<keyword evidence="2" id="KW-0732">Signal</keyword>
<evidence type="ECO:0000313" key="4">
    <source>
        <dbReference type="Proteomes" id="UP000570361"/>
    </source>
</evidence>
<dbReference type="EMBL" id="JACHXK010000001">
    <property type="protein sequence ID" value="MBB3108203.1"/>
    <property type="molecule type" value="Genomic_DNA"/>
</dbReference>
<dbReference type="Pfam" id="PF01547">
    <property type="entry name" value="SBP_bac_1"/>
    <property type="match status" value="1"/>
</dbReference>
<organism evidence="3 4">
    <name type="scientific">Paenibacillus phyllosphaerae</name>
    <dbReference type="NCBI Taxonomy" id="274593"/>
    <lineage>
        <taxon>Bacteria</taxon>
        <taxon>Bacillati</taxon>
        <taxon>Bacillota</taxon>
        <taxon>Bacilli</taxon>
        <taxon>Bacillales</taxon>
        <taxon>Paenibacillaceae</taxon>
        <taxon>Paenibacillus</taxon>
    </lineage>
</organism>
<name>A0A7W5AT54_9BACL</name>
<gene>
    <name evidence="3" type="ORF">FHS18_000231</name>
</gene>
<dbReference type="SUPFAM" id="SSF53850">
    <property type="entry name" value="Periplasmic binding protein-like II"/>
    <property type="match status" value="1"/>
</dbReference>
<dbReference type="InterPro" id="IPR006059">
    <property type="entry name" value="SBP"/>
</dbReference>
<evidence type="ECO:0000256" key="1">
    <source>
        <dbReference type="SAM" id="MobiDB-lite"/>
    </source>
</evidence>
<keyword evidence="3" id="KW-0762">Sugar transport</keyword>
<accession>A0A7W5AT54</accession>
<evidence type="ECO:0000313" key="3">
    <source>
        <dbReference type="EMBL" id="MBB3108203.1"/>
    </source>
</evidence>
<protein>
    <submittedName>
        <fullName evidence="3">Multiple sugar transport system substrate-binding protein</fullName>
    </submittedName>
</protein>
<comment type="caution">
    <text evidence="3">The sequence shown here is derived from an EMBL/GenBank/DDBJ whole genome shotgun (WGS) entry which is preliminary data.</text>
</comment>
<feature type="chain" id="PRO_5039673246" evidence="2">
    <location>
        <begin position="23"/>
        <end position="471"/>
    </location>
</feature>
<feature type="region of interest" description="Disordered" evidence="1">
    <location>
        <begin position="33"/>
        <end position="53"/>
    </location>
</feature>
<keyword evidence="3" id="KW-0813">Transport</keyword>
<proteinExistence type="predicted"/>
<dbReference type="RefSeq" id="WP_409348524.1">
    <property type="nucleotide sequence ID" value="NZ_JACHXK010000001.1"/>
</dbReference>
<dbReference type="CDD" id="cd13585">
    <property type="entry name" value="PBP2_TMBP_like"/>
    <property type="match status" value="1"/>
</dbReference>
<feature type="signal peptide" evidence="2">
    <location>
        <begin position="1"/>
        <end position="22"/>
    </location>
</feature>
<evidence type="ECO:0000256" key="2">
    <source>
        <dbReference type="SAM" id="SignalP"/>
    </source>
</evidence>
<dbReference type="PANTHER" id="PTHR43649:SF12">
    <property type="entry name" value="DIACETYLCHITOBIOSE BINDING PROTEIN DASA"/>
    <property type="match status" value="1"/>
</dbReference>
<reference evidence="3 4" key="1">
    <citation type="submission" date="2020-08" db="EMBL/GenBank/DDBJ databases">
        <title>Genomic Encyclopedia of Type Strains, Phase III (KMG-III): the genomes of soil and plant-associated and newly described type strains.</title>
        <authorList>
            <person name="Whitman W."/>
        </authorList>
    </citation>
    <scope>NUCLEOTIDE SEQUENCE [LARGE SCALE GENOMIC DNA]</scope>
    <source>
        <strain evidence="3 4">CECT 5862</strain>
    </source>
</reference>
<dbReference type="InterPro" id="IPR050490">
    <property type="entry name" value="Bact_solute-bd_prot1"/>
</dbReference>
<dbReference type="PROSITE" id="PS51257">
    <property type="entry name" value="PROKAR_LIPOPROTEIN"/>
    <property type="match status" value="1"/>
</dbReference>